<reference evidence="4 5" key="1">
    <citation type="submission" date="2019-01" db="EMBL/GenBank/DDBJ databases">
        <title>Genome sequencing of the rare red list fungi Fomitopsis rosea.</title>
        <authorList>
            <person name="Buettner E."/>
            <person name="Kellner H."/>
        </authorList>
    </citation>
    <scope>NUCLEOTIDE SEQUENCE [LARGE SCALE GENOMIC DNA]</scope>
    <source>
        <strain evidence="4 5">DSM 105464</strain>
    </source>
</reference>
<evidence type="ECO:0000259" key="3">
    <source>
        <dbReference type="Pfam" id="PF21666"/>
    </source>
</evidence>
<dbReference type="Pfam" id="PF21666">
    <property type="entry name" value="DUF4246_N"/>
    <property type="match status" value="1"/>
</dbReference>
<dbReference type="InterPro" id="IPR049207">
    <property type="entry name" value="DUF4246_N"/>
</dbReference>
<comment type="caution">
    <text evidence="4">The sequence shown here is derived from an EMBL/GenBank/DDBJ whole genome shotgun (WGS) entry which is preliminary data.</text>
</comment>
<dbReference type="EMBL" id="SEKV01000346">
    <property type="protein sequence ID" value="TFY58664.1"/>
    <property type="molecule type" value="Genomic_DNA"/>
</dbReference>
<sequence length="669" mass="76808">MTSSDGNAQSAPADALKRYKHPFTEDGEWQYYATKDDDPTDRDTPRTLIELRMCALSAAIREKPEWWVKFRDEKVQAKWRQEIKVQEQQQGLHRSLQLTDNMINYIMGELEAYAALRDPETGTEFGPYERIWQSDQLIPVSLKAALISAVTPLESVPDTAKDWHPGSDGKVLNLVHPSLYPVVYGRTVACGSQEPLQPRVSDVAAMFKSEHFQWLPSEFYVEEDGTVKLASPYINNVDPEDYKDLTEVIPRVMEKAVPMFERVLSDLAREFDLEPTPDRELWQHFRSEHDRLQAEDRKHYEAEKDKVLDAAWDVYLDTRASEDEKWAEPPYPEMKEVKYFNRFFDEWQDAQAEHRWPDSKPGYDGGLDDVKKTVDLRRTTLQVIVKLANIILTPEKPEYGGGTWHVEGMDNEAIVSTFIYYYDTDNITESTLSFRNAVNEPRYHSQCDYYCMRHLYDMSADDICAQTVGELVTKQDRCIAFPNLYQHLVSPFRLIDPTKPGHRKILVFFLVDPNIRIPSASTVAPQQEPWIRRAMEGTDLWWRLPFELREMIWARLDPMSEEQAKKYREELMKERTLIVKTVDEQRLWRRAQGEEARPSSSSCSAAATASSSGSDGAVDGGLALQALELAQKLCEELGKVLAVAGHPEAREEGALIDNSRTRAQARAVA</sequence>
<protein>
    <submittedName>
        <fullName evidence="4">Uncharacterized protein</fullName>
    </submittedName>
</protein>
<dbReference type="Pfam" id="PF14033">
    <property type="entry name" value="DUF4246"/>
    <property type="match status" value="1"/>
</dbReference>
<evidence type="ECO:0000259" key="2">
    <source>
        <dbReference type="Pfam" id="PF14033"/>
    </source>
</evidence>
<dbReference type="PANTHER" id="PTHR33119">
    <property type="entry name" value="IFI3P"/>
    <property type="match status" value="1"/>
</dbReference>
<accession>A0A4Y9Y818</accession>
<dbReference type="PANTHER" id="PTHR33119:SF1">
    <property type="entry name" value="FE2OG DIOXYGENASE DOMAIN-CONTAINING PROTEIN"/>
    <property type="match status" value="1"/>
</dbReference>
<gene>
    <name evidence="4" type="ORF">EVJ58_g6282</name>
</gene>
<organism evidence="4 5">
    <name type="scientific">Rhodofomes roseus</name>
    <dbReference type="NCBI Taxonomy" id="34475"/>
    <lineage>
        <taxon>Eukaryota</taxon>
        <taxon>Fungi</taxon>
        <taxon>Dikarya</taxon>
        <taxon>Basidiomycota</taxon>
        <taxon>Agaricomycotina</taxon>
        <taxon>Agaricomycetes</taxon>
        <taxon>Polyporales</taxon>
        <taxon>Rhodofomes</taxon>
    </lineage>
</organism>
<feature type="domain" description="DUF4246" evidence="3">
    <location>
        <begin position="18"/>
        <end position="82"/>
    </location>
</feature>
<dbReference type="AlphaFoldDB" id="A0A4Y9Y818"/>
<evidence type="ECO:0000313" key="4">
    <source>
        <dbReference type="EMBL" id="TFY58664.1"/>
    </source>
</evidence>
<name>A0A4Y9Y818_9APHY</name>
<evidence type="ECO:0000256" key="1">
    <source>
        <dbReference type="SAM" id="MobiDB-lite"/>
    </source>
</evidence>
<proteinExistence type="predicted"/>
<feature type="domain" description="DUF4246" evidence="2">
    <location>
        <begin position="101"/>
        <end position="533"/>
    </location>
</feature>
<dbReference type="Proteomes" id="UP000298390">
    <property type="component" value="Unassembled WGS sequence"/>
</dbReference>
<evidence type="ECO:0000313" key="5">
    <source>
        <dbReference type="Proteomes" id="UP000298390"/>
    </source>
</evidence>
<dbReference type="InterPro" id="IPR049192">
    <property type="entry name" value="DUF4246_C"/>
</dbReference>
<feature type="compositionally biased region" description="Low complexity" evidence="1">
    <location>
        <begin position="599"/>
        <end position="615"/>
    </location>
</feature>
<feature type="region of interest" description="Disordered" evidence="1">
    <location>
        <begin position="590"/>
        <end position="615"/>
    </location>
</feature>
<dbReference type="STRING" id="34475.A0A4Y9Y818"/>
<dbReference type="InterPro" id="IPR025340">
    <property type="entry name" value="DUF4246"/>
</dbReference>